<dbReference type="GO" id="GO:0016740">
    <property type="term" value="F:transferase activity"/>
    <property type="evidence" value="ECO:0007669"/>
    <property type="project" value="UniProtKB-KW"/>
</dbReference>
<dbReference type="EMBL" id="MKZS01000001">
    <property type="protein sequence ID" value="OLT63015.1"/>
    <property type="molecule type" value="Genomic_DNA"/>
</dbReference>
<organism evidence="1 2">
    <name type="scientific">Moorena bouillonii PNG</name>
    <dbReference type="NCBI Taxonomy" id="568701"/>
    <lineage>
        <taxon>Bacteria</taxon>
        <taxon>Bacillati</taxon>
        <taxon>Cyanobacteriota</taxon>
        <taxon>Cyanophyceae</taxon>
        <taxon>Coleofasciculales</taxon>
        <taxon>Coleofasciculaceae</taxon>
        <taxon>Moorena</taxon>
    </lineage>
</organism>
<dbReference type="Proteomes" id="UP000186657">
    <property type="component" value="Unassembled WGS sequence"/>
</dbReference>
<comment type="caution">
    <text evidence="1">The sequence shown here is derived from an EMBL/GenBank/DDBJ whole genome shotgun (WGS) entry which is preliminary data.</text>
</comment>
<evidence type="ECO:0000313" key="1">
    <source>
        <dbReference type="EMBL" id="OLT63015.1"/>
    </source>
</evidence>
<sequence>MPQSIHFISGLPRSGSTLLAALLRQNPRFHAGMTSAVGELVSCLLERMSNSEGAIFISPEQKRDILQSLFAAYYRHSVEDQQLIFDTNRLWCSKLPLISELFPESKIVCCVRNVAWIMDSLERLVRRNALEVSGLFNNQENFTVYSRTEALSKGDRLVGFAYNALKEAFYSEQGNKLLLVDYELLTRCPADTLNLIYQFLGEEPFEHNFEQVEYDEPEFDARLRTPGLHKVNRRVEFIPRRTVLPPDLFDRYSKLSFWTDQTNSLSNVLRFNPVKQKS</sequence>
<keyword evidence="1" id="KW-0808">Transferase</keyword>
<dbReference type="Gene3D" id="3.40.50.300">
    <property type="entry name" value="P-loop containing nucleotide triphosphate hydrolases"/>
    <property type="match status" value="1"/>
</dbReference>
<protein>
    <submittedName>
        <fullName evidence="1">Sulfotransferase family protein</fullName>
    </submittedName>
</protein>
<dbReference type="SUPFAM" id="SSF52540">
    <property type="entry name" value="P-loop containing nucleoside triphosphate hydrolases"/>
    <property type="match status" value="1"/>
</dbReference>
<dbReference type="Pfam" id="PF13469">
    <property type="entry name" value="Sulfotransfer_3"/>
    <property type="match status" value="1"/>
</dbReference>
<dbReference type="AlphaFoldDB" id="A0A1U7NAP9"/>
<reference evidence="1 2" key="1">
    <citation type="submission" date="2016-10" db="EMBL/GenBank/DDBJ databases">
        <title>Comparative genomics uncovers the prolific and rare metabolic potential of the cyanobacterial genus Moorea.</title>
        <authorList>
            <person name="Leao T."/>
            <person name="Castelao G."/>
            <person name="Korobeynikov A."/>
            <person name="Monroe E.A."/>
            <person name="Podell S."/>
            <person name="Glukhov E."/>
            <person name="Allen E."/>
            <person name="Gerwick W.H."/>
            <person name="Gerwick L."/>
        </authorList>
    </citation>
    <scope>NUCLEOTIDE SEQUENCE [LARGE SCALE GENOMIC DNA]</scope>
    <source>
        <strain evidence="1 2">PNG5-198</strain>
    </source>
</reference>
<dbReference type="InterPro" id="IPR027417">
    <property type="entry name" value="P-loop_NTPase"/>
</dbReference>
<evidence type="ECO:0000313" key="2">
    <source>
        <dbReference type="Proteomes" id="UP000186657"/>
    </source>
</evidence>
<keyword evidence="2" id="KW-1185">Reference proteome</keyword>
<name>A0A1U7NAP9_9CYAN</name>
<proteinExistence type="predicted"/>
<gene>
    <name evidence="1" type="ORF">BJP37_00160</name>
</gene>
<accession>A0A1U7NAP9</accession>